<dbReference type="Proteomes" id="UP001066276">
    <property type="component" value="Chromosome 10"/>
</dbReference>
<dbReference type="AlphaFoldDB" id="A0AAV7M6P1"/>
<organism evidence="1 2">
    <name type="scientific">Pleurodeles waltl</name>
    <name type="common">Iberian ribbed newt</name>
    <dbReference type="NCBI Taxonomy" id="8319"/>
    <lineage>
        <taxon>Eukaryota</taxon>
        <taxon>Metazoa</taxon>
        <taxon>Chordata</taxon>
        <taxon>Craniata</taxon>
        <taxon>Vertebrata</taxon>
        <taxon>Euteleostomi</taxon>
        <taxon>Amphibia</taxon>
        <taxon>Batrachia</taxon>
        <taxon>Caudata</taxon>
        <taxon>Salamandroidea</taxon>
        <taxon>Salamandridae</taxon>
        <taxon>Pleurodelinae</taxon>
        <taxon>Pleurodeles</taxon>
    </lineage>
</organism>
<keyword evidence="2" id="KW-1185">Reference proteome</keyword>
<gene>
    <name evidence="1" type="ORF">NDU88_004566</name>
</gene>
<evidence type="ECO:0000313" key="1">
    <source>
        <dbReference type="EMBL" id="KAJ1099465.1"/>
    </source>
</evidence>
<dbReference type="EMBL" id="JANPWB010000014">
    <property type="protein sequence ID" value="KAJ1099465.1"/>
    <property type="molecule type" value="Genomic_DNA"/>
</dbReference>
<name>A0AAV7M6P1_PLEWA</name>
<comment type="caution">
    <text evidence="1">The sequence shown here is derived from an EMBL/GenBank/DDBJ whole genome shotgun (WGS) entry which is preliminary data.</text>
</comment>
<reference evidence="1" key="1">
    <citation type="journal article" date="2022" name="bioRxiv">
        <title>Sequencing and chromosome-scale assembly of the giantPleurodeles waltlgenome.</title>
        <authorList>
            <person name="Brown T."/>
            <person name="Elewa A."/>
            <person name="Iarovenko S."/>
            <person name="Subramanian E."/>
            <person name="Araus A.J."/>
            <person name="Petzold A."/>
            <person name="Susuki M."/>
            <person name="Suzuki K.-i.T."/>
            <person name="Hayashi T."/>
            <person name="Toyoda A."/>
            <person name="Oliveira C."/>
            <person name="Osipova E."/>
            <person name="Leigh N.D."/>
            <person name="Simon A."/>
            <person name="Yun M.H."/>
        </authorList>
    </citation>
    <scope>NUCLEOTIDE SEQUENCE</scope>
    <source>
        <strain evidence="1">20211129_DDA</strain>
        <tissue evidence="1">Liver</tissue>
    </source>
</reference>
<sequence length="93" mass="9410">MVVLGGVRPPPLMTGGFAAAHEPCGAGIPRGRLGDIGRVAGPADAPWIGESDRGRCCRGLETVPIAGVDEGCQPGPIFSWRSTLALVGGGWCA</sequence>
<protein>
    <submittedName>
        <fullName evidence="1">Uncharacterized protein</fullName>
    </submittedName>
</protein>
<accession>A0AAV7M6P1</accession>
<evidence type="ECO:0000313" key="2">
    <source>
        <dbReference type="Proteomes" id="UP001066276"/>
    </source>
</evidence>
<proteinExistence type="predicted"/>